<dbReference type="Pfam" id="PF00753">
    <property type="entry name" value="Lactamase_B"/>
    <property type="match status" value="1"/>
</dbReference>
<gene>
    <name evidence="7" type="primary">gloB</name>
    <name evidence="8" type="ORF">CAK95_10345</name>
</gene>
<evidence type="ECO:0000256" key="6">
    <source>
        <dbReference type="ARBA" id="ARBA00022833"/>
    </source>
</evidence>
<dbReference type="HAMAP" id="MF_01374">
    <property type="entry name" value="Glyoxalase_2"/>
    <property type="match status" value="1"/>
</dbReference>
<dbReference type="GO" id="GO:0019243">
    <property type="term" value="P:methylglyoxal catabolic process to D-lactate via S-lactoyl-glutathione"/>
    <property type="evidence" value="ECO:0007669"/>
    <property type="project" value="UniProtKB-UniRule"/>
</dbReference>
<dbReference type="InterPro" id="IPR032282">
    <property type="entry name" value="HAGH_C"/>
</dbReference>
<evidence type="ECO:0000313" key="8">
    <source>
        <dbReference type="EMBL" id="ARP99439.1"/>
    </source>
</evidence>
<dbReference type="SUPFAM" id="SSF56281">
    <property type="entry name" value="Metallo-hydrolase/oxidoreductase"/>
    <property type="match status" value="1"/>
</dbReference>
<comment type="pathway">
    <text evidence="2 7">Secondary metabolite metabolism; methylglyoxal degradation; (R)-lactate from methylglyoxal: step 2/2.</text>
</comment>
<dbReference type="NCBIfam" id="TIGR03413">
    <property type="entry name" value="GSH_gloB"/>
    <property type="match status" value="1"/>
</dbReference>
<dbReference type="AlphaFoldDB" id="A0A1W6ZQ02"/>
<proteinExistence type="inferred from homology"/>
<evidence type="ECO:0000256" key="3">
    <source>
        <dbReference type="ARBA" id="ARBA00006759"/>
    </source>
</evidence>
<organism evidence="8 9">
    <name type="scientific">Pseudorhodoplanes sinuspersici</name>
    <dbReference type="NCBI Taxonomy" id="1235591"/>
    <lineage>
        <taxon>Bacteria</taxon>
        <taxon>Pseudomonadati</taxon>
        <taxon>Pseudomonadota</taxon>
        <taxon>Alphaproteobacteria</taxon>
        <taxon>Hyphomicrobiales</taxon>
        <taxon>Pseudorhodoplanes</taxon>
    </lineage>
</organism>
<dbReference type="InterPro" id="IPR050110">
    <property type="entry name" value="Glyoxalase_II_hydrolase"/>
</dbReference>
<reference evidence="8 9" key="1">
    <citation type="submission" date="2017-05" db="EMBL/GenBank/DDBJ databases">
        <title>Full genome sequence of Pseudorhodoplanes sinuspersici.</title>
        <authorList>
            <person name="Dastgheib S.M.M."/>
            <person name="Shavandi M."/>
            <person name="Tirandaz H."/>
        </authorList>
    </citation>
    <scope>NUCLEOTIDE SEQUENCE [LARGE SCALE GENOMIC DNA]</scope>
    <source>
        <strain evidence="8 9">RIPI110</strain>
    </source>
</reference>
<sequence>MPAKTHQFPCLSDNFGVLIHDPATGATASIDAPEAAPIEAALRETGWTLSDILVTHHHADHTGGIAELKAKHKCRVIGPRAEASKIEDLDATYGGGDTVNVGSLVARVIDTPGHTAGHISLVFDEDKLAFVGDTLFSIGCGRVIEGTPAQMWDSLLKLRALPDDVTFFCGHEYTQANIKFALTIEPENSALIVRAREVDELRAQGKPTLPTTLGAEKAANCFLRADVPSVAAAVGMAGKPAAEVFAEIRARKNKF</sequence>
<dbReference type="InterPro" id="IPR017782">
    <property type="entry name" value="Hydroxyacylglutathione_Hdrlase"/>
</dbReference>
<dbReference type="STRING" id="1235591.CAK95_10345"/>
<dbReference type="EMBL" id="CP021112">
    <property type="protein sequence ID" value="ARP99439.1"/>
    <property type="molecule type" value="Genomic_DNA"/>
</dbReference>
<feature type="binding site" evidence="7">
    <location>
        <position position="133"/>
    </location>
    <ligand>
        <name>Zn(2+)</name>
        <dbReference type="ChEBI" id="CHEBI:29105"/>
        <label>1</label>
    </ligand>
</feature>
<dbReference type="EC" id="3.1.2.6" evidence="7"/>
<dbReference type="GO" id="GO:0046872">
    <property type="term" value="F:metal ion binding"/>
    <property type="evidence" value="ECO:0007669"/>
    <property type="project" value="UniProtKB-KW"/>
</dbReference>
<dbReference type="OrthoDB" id="9802248at2"/>
<comment type="catalytic activity">
    <reaction evidence="1 7">
        <text>an S-(2-hydroxyacyl)glutathione + H2O = a 2-hydroxy carboxylate + glutathione + H(+)</text>
        <dbReference type="Rhea" id="RHEA:21864"/>
        <dbReference type="ChEBI" id="CHEBI:15377"/>
        <dbReference type="ChEBI" id="CHEBI:15378"/>
        <dbReference type="ChEBI" id="CHEBI:57925"/>
        <dbReference type="ChEBI" id="CHEBI:58896"/>
        <dbReference type="ChEBI" id="CHEBI:71261"/>
        <dbReference type="EC" id="3.1.2.6"/>
    </reaction>
</comment>
<dbReference type="Pfam" id="PF16123">
    <property type="entry name" value="HAGH_C"/>
    <property type="match status" value="1"/>
</dbReference>
<dbReference type="CDD" id="cd07723">
    <property type="entry name" value="hydroxyacylglutathione_hydrolase_MBL-fold"/>
    <property type="match status" value="1"/>
</dbReference>
<feature type="binding site" evidence="7">
    <location>
        <position position="56"/>
    </location>
    <ligand>
        <name>Zn(2+)</name>
        <dbReference type="ChEBI" id="CHEBI:29105"/>
        <label>1</label>
    </ligand>
</feature>
<name>A0A1W6ZQ02_9HYPH</name>
<dbReference type="PIRSF" id="PIRSF005457">
    <property type="entry name" value="Glx"/>
    <property type="match status" value="1"/>
</dbReference>
<dbReference type="Gene3D" id="3.60.15.10">
    <property type="entry name" value="Ribonuclease Z/Hydroxyacylglutathione hydrolase-like"/>
    <property type="match status" value="1"/>
</dbReference>
<dbReference type="UniPathway" id="UPA00619">
    <property type="reaction ID" value="UER00676"/>
</dbReference>
<evidence type="ECO:0000256" key="1">
    <source>
        <dbReference type="ARBA" id="ARBA00001623"/>
    </source>
</evidence>
<dbReference type="SMART" id="SM00849">
    <property type="entry name" value="Lactamase_B"/>
    <property type="match status" value="1"/>
</dbReference>
<feature type="binding site" evidence="7">
    <location>
        <position position="171"/>
    </location>
    <ligand>
        <name>Zn(2+)</name>
        <dbReference type="ChEBI" id="CHEBI:29105"/>
        <label>2</label>
    </ligand>
</feature>
<dbReference type="InterPro" id="IPR036866">
    <property type="entry name" value="RibonucZ/Hydroxyglut_hydro"/>
</dbReference>
<comment type="cofactor">
    <cofactor evidence="7">
        <name>Zn(2+)</name>
        <dbReference type="ChEBI" id="CHEBI:29105"/>
    </cofactor>
    <text evidence="7">Binds 2 Zn(2+) ions per subunit.</text>
</comment>
<dbReference type="InterPro" id="IPR035680">
    <property type="entry name" value="Clx_II_MBL"/>
</dbReference>
<feature type="binding site" evidence="7">
    <location>
        <position position="58"/>
    </location>
    <ligand>
        <name>Zn(2+)</name>
        <dbReference type="ChEBI" id="CHEBI:29105"/>
        <label>1</label>
    </ligand>
</feature>
<dbReference type="KEGG" id="psin:CAK95_10345"/>
<keyword evidence="5 7" id="KW-0378">Hydrolase</keyword>
<evidence type="ECO:0000256" key="7">
    <source>
        <dbReference type="HAMAP-Rule" id="MF_01374"/>
    </source>
</evidence>
<evidence type="ECO:0000313" key="9">
    <source>
        <dbReference type="Proteomes" id="UP000194137"/>
    </source>
</evidence>
<comment type="function">
    <text evidence="7">Thiolesterase that catalyzes the hydrolysis of S-D-lactoyl-glutathione to form glutathione and D-lactic acid.</text>
</comment>
<keyword evidence="4 7" id="KW-0479">Metal-binding</keyword>
<dbReference type="Proteomes" id="UP000194137">
    <property type="component" value="Chromosome"/>
</dbReference>
<evidence type="ECO:0000256" key="2">
    <source>
        <dbReference type="ARBA" id="ARBA00004963"/>
    </source>
</evidence>
<keyword evidence="6 7" id="KW-0862">Zinc</keyword>
<protein>
    <recommendedName>
        <fullName evidence="7">Hydroxyacylglutathione hydrolase</fullName>
        <ecNumber evidence="7">3.1.2.6</ecNumber>
    </recommendedName>
    <alternativeName>
        <fullName evidence="7">Glyoxalase II</fullName>
        <shortName evidence="7">Glx II</shortName>
    </alternativeName>
</protein>
<dbReference type="PANTHER" id="PTHR43705">
    <property type="entry name" value="HYDROXYACYLGLUTATHIONE HYDROLASE"/>
    <property type="match status" value="1"/>
</dbReference>
<evidence type="ECO:0000256" key="5">
    <source>
        <dbReference type="ARBA" id="ARBA00022801"/>
    </source>
</evidence>
<feature type="binding site" evidence="7">
    <location>
        <position position="114"/>
    </location>
    <ligand>
        <name>Zn(2+)</name>
        <dbReference type="ChEBI" id="CHEBI:29105"/>
        <label>1</label>
    </ligand>
</feature>
<feature type="binding site" evidence="7">
    <location>
        <position position="61"/>
    </location>
    <ligand>
        <name>Zn(2+)</name>
        <dbReference type="ChEBI" id="CHEBI:29105"/>
        <label>2</label>
    </ligand>
</feature>
<feature type="binding site" evidence="7">
    <location>
        <position position="133"/>
    </location>
    <ligand>
        <name>Zn(2+)</name>
        <dbReference type="ChEBI" id="CHEBI:29105"/>
        <label>2</label>
    </ligand>
</feature>
<comment type="similarity">
    <text evidence="3 7">Belongs to the metallo-beta-lactamase superfamily. Glyoxalase II family.</text>
</comment>
<evidence type="ECO:0000256" key="4">
    <source>
        <dbReference type="ARBA" id="ARBA00022723"/>
    </source>
</evidence>
<comment type="subunit">
    <text evidence="7">Monomer.</text>
</comment>
<dbReference type="GO" id="GO:0004416">
    <property type="term" value="F:hydroxyacylglutathione hydrolase activity"/>
    <property type="evidence" value="ECO:0007669"/>
    <property type="project" value="UniProtKB-UniRule"/>
</dbReference>
<dbReference type="InterPro" id="IPR001279">
    <property type="entry name" value="Metallo-B-lactamas"/>
</dbReference>
<dbReference type="PANTHER" id="PTHR43705:SF1">
    <property type="entry name" value="HYDROXYACYLGLUTATHIONE HYDROLASE GLOB"/>
    <property type="match status" value="1"/>
</dbReference>
<dbReference type="RefSeq" id="WP_086087849.1">
    <property type="nucleotide sequence ID" value="NZ_CP021112.1"/>
</dbReference>
<keyword evidence="9" id="KW-1185">Reference proteome</keyword>
<feature type="binding site" evidence="7">
    <location>
        <position position="60"/>
    </location>
    <ligand>
        <name>Zn(2+)</name>
        <dbReference type="ChEBI" id="CHEBI:29105"/>
        <label>2</label>
    </ligand>
</feature>
<accession>A0A1W6ZQ02</accession>